<feature type="compositionally biased region" description="Basic and acidic residues" evidence="1">
    <location>
        <begin position="655"/>
        <end position="670"/>
    </location>
</feature>
<keyword evidence="3" id="KW-1185">Reference proteome</keyword>
<feature type="region of interest" description="Disordered" evidence="1">
    <location>
        <begin position="653"/>
        <end position="689"/>
    </location>
</feature>
<dbReference type="EMBL" id="ML121580">
    <property type="protein sequence ID" value="RPB19939.1"/>
    <property type="molecule type" value="Genomic_DNA"/>
</dbReference>
<accession>A0A3N4LEN6</accession>
<name>A0A3N4LEN6_9PEZI</name>
<sequence length="701" mass="78058">MYTQRSSLSLSACHIPSSELTSDHDRDLRTRTLTSLLAALSPVTQSLPSNKVDITITTSSWDNTCPSDNTSSQERPSRDSDKTWLKFLNHVAQLLVREHEIVAIIPQRTGPTARISLLVATDSSSDDDDVAANSSSDDDHRDSITDYLITRNPRFNSPSPSSGNPIGKLVDICSHQDMNCRCVENLHQSVGGFTAISLQEARDDLVLRRNLLKSFVTFYSLRRMYRRFHSASLAGFNAGMARMSQAQVESAFERATIPDDQRVFTASEMSVYVTLLGECAVNAYPGLSAAVSDAHAKGKLVTYTKETAWDLHRLLLFALDRAQVTVDTLYTQIISASTLPLNFSSNLSKVQYAMSRLHFLVHHCPAISAHMKSIEFLISAVMTPKPANMMSPKPTIAPFTSDLDQDGGASDTTIEISLAYQEKRVGEECLWLAVRYQAALESLMENDALPTERVTLSLCNVSTEDGAKKELHDWKSVMRSIYPSANPVNDNTSCDEAIQTLEEWAKRVENRVRATQILWKSRHEFSGCWHAEAMLGTLRHLSKLKAQTTTHPAVIDLAPFKRSFGSIGVSKRCCPVCTKLLSLLATAPHDCSSPSIILASHRNFYPTRLPPYLPEGIAVQLLLWLEELVKDAITMLVKKRRLEVQALLQGSKKRKESEDRVTRAKSEDSKGQSPARKRKRKRTQAPAPKWNDIVADMVIIE</sequence>
<feature type="region of interest" description="Disordered" evidence="1">
    <location>
        <begin position="59"/>
        <end position="80"/>
    </location>
</feature>
<dbReference type="InParanoid" id="A0A3N4LEN6"/>
<organism evidence="2 3">
    <name type="scientific">Terfezia boudieri ATCC MYA-4762</name>
    <dbReference type="NCBI Taxonomy" id="1051890"/>
    <lineage>
        <taxon>Eukaryota</taxon>
        <taxon>Fungi</taxon>
        <taxon>Dikarya</taxon>
        <taxon>Ascomycota</taxon>
        <taxon>Pezizomycotina</taxon>
        <taxon>Pezizomycetes</taxon>
        <taxon>Pezizales</taxon>
        <taxon>Pezizaceae</taxon>
        <taxon>Terfezia</taxon>
    </lineage>
</organism>
<evidence type="ECO:0000256" key="1">
    <source>
        <dbReference type="SAM" id="MobiDB-lite"/>
    </source>
</evidence>
<dbReference type="AlphaFoldDB" id="A0A3N4LEN6"/>
<evidence type="ECO:0000313" key="3">
    <source>
        <dbReference type="Proteomes" id="UP000267821"/>
    </source>
</evidence>
<protein>
    <submittedName>
        <fullName evidence="2">Uncharacterized protein</fullName>
    </submittedName>
</protein>
<dbReference type="Proteomes" id="UP000267821">
    <property type="component" value="Unassembled WGS sequence"/>
</dbReference>
<feature type="compositionally biased region" description="Polar residues" evidence="1">
    <location>
        <begin position="59"/>
        <end position="74"/>
    </location>
</feature>
<proteinExistence type="predicted"/>
<dbReference type="OrthoDB" id="4817649at2759"/>
<gene>
    <name evidence="2" type="ORF">L211DRAFT_870936</name>
</gene>
<evidence type="ECO:0000313" key="2">
    <source>
        <dbReference type="EMBL" id="RPB19939.1"/>
    </source>
</evidence>
<reference evidence="2 3" key="1">
    <citation type="journal article" date="2018" name="Nat. Ecol. Evol.">
        <title>Pezizomycetes genomes reveal the molecular basis of ectomycorrhizal truffle lifestyle.</title>
        <authorList>
            <person name="Murat C."/>
            <person name="Payen T."/>
            <person name="Noel B."/>
            <person name="Kuo A."/>
            <person name="Morin E."/>
            <person name="Chen J."/>
            <person name="Kohler A."/>
            <person name="Krizsan K."/>
            <person name="Balestrini R."/>
            <person name="Da Silva C."/>
            <person name="Montanini B."/>
            <person name="Hainaut M."/>
            <person name="Levati E."/>
            <person name="Barry K.W."/>
            <person name="Belfiori B."/>
            <person name="Cichocki N."/>
            <person name="Clum A."/>
            <person name="Dockter R.B."/>
            <person name="Fauchery L."/>
            <person name="Guy J."/>
            <person name="Iotti M."/>
            <person name="Le Tacon F."/>
            <person name="Lindquist E.A."/>
            <person name="Lipzen A."/>
            <person name="Malagnac F."/>
            <person name="Mello A."/>
            <person name="Molinier V."/>
            <person name="Miyauchi S."/>
            <person name="Poulain J."/>
            <person name="Riccioni C."/>
            <person name="Rubini A."/>
            <person name="Sitrit Y."/>
            <person name="Splivallo R."/>
            <person name="Traeger S."/>
            <person name="Wang M."/>
            <person name="Zifcakova L."/>
            <person name="Wipf D."/>
            <person name="Zambonelli A."/>
            <person name="Paolocci F."/>
            <person name="Nowrousian M."/>
            <person name="Ottonello S."/>
            <person name="Baldrian P."/>
            <person name="Spatafora J.W."/>
            <person name="Henrissat B."/>
            <person name="Nagy L.G."/>
            <person name="Aury J.M."/>
            <person name="Wincker P."/>
            <person name="Grigoriev I.V."/>
            <person name="Bonfante P."/>
            <person name="Martin F.M."/>
        </authorList>
    </citation>
    <scope>NUCLEOTIDE SEQUENCE [LARGE SCALE GENOMIC DNA]</scope>
    <source>
        <strain evidence="2 3">ATCC MYA-4762</strain>
    </source>
</reference>